<comment type="similarity">
    <text evidence="2">In the N-terminal section; belongs to the phytochrome family.</text>
</comment>
<dbReference type="PANTHER" id="PTHR42878:SF15">
    <property type="entry name" value="BACTERIOPHYTOCHROME"/>
    <property type="match status" value="1"/>
</dbReference>
<dbReference type="InterPro" id="IPR001294">
    <property type="entry name" value="Phytochrome"/>
</dbReference>
<dbReference type="InterPro" id="IPR003661">
    <property type="entry name" value="HisK_dim/P_dom"/>
</dbReference>
<dbReference type="Pfam" id="PF08446">
    <property type="entry name" value="PAS_2"/>
    <property type="match status" value="1"/>
</dbReference>
<evidence type="ECO:0000256" key="10">
    <source>
        <dbReference type="ARBA" id="ARBA00023170"/>
    </source>
</evidence>
<dbReference type="GO" id="GO:0000156">
    <property type="term" value="F:phosphorelay response regulator activity"/>
    <property type="evidence" value="ECO:0007669"/>
    <property type="project" value="TreeGrafter"/>
</dbReference>
<evidence type="ECO:0000259" key="12">
    <source>
        <dbReference type="PROSITE" id="PS50109"/>
    </source>
</evidence>
<keyword evidence="10" id="KW-0675">Receptor</keyword>
<dbReference type="SUPFAM" id="SSF55781">
    <property type="entry name" value="GAF domain-like"/>
    <property type="match status" value="2"/>
</dbReference>
<sequence>MNAELDFTNCDREQIQYAGAIQPHGALLVLQEPGLRILQASANTDDYLGLAPDRLLGQGIEVVLGEAATAGLRERLSMQRLNGVLLRLMAVQPLACDKPCHLFGNRTDDGLLLLEFERLDEAARVGAPDLYQEVHTTLQRLQATPTLHAFFDLAVAEIRAITGFDRVMAYRFDVDGSGEVIAESVQEGLETYLGLHYPAADIPEPARRLFRLTWLRHLPDVDYQPVPLLAGPDHPGAVPVDLSYSFLRSVSVMYTGYLQNMGVKATLVTTLLKDGKLWGLISCMHHAAPKYLPYETRVAVECLAHMVSLLMSGKDAEEHYGYRLRLGAAREQLLDALFRNNALHQTLIQIRPDVLTMLDADGVALFSDGRLSLLGRTPSAPEILALADWLATRSELSFASHHLPLDYPPAAAFQSVASGLLAVRWSHAAPDGLMWFRAEWQQVVDWAGDPHKPVEIDDTAGEIRLLPRTSFALWKETVAGQSRRWLDCEIEHALELRREILDFIVRHTEHLRRINLELAESNLELDAFAYAVSHDLKEPLRGIHTSVEFLQEDDGADLSAAGQERLATILRLTRRMDELIESLLQYSRVGRIDLQLQRVDLNGLVAKILETFQPQQVPGARIRVLGRLPEIQCDRVRVAEIFSNLISNALKYNDQDEKRVEIGCDTSLDPPVFFVRDNGIGIAPKHFVRIFQVFRRLHGRDDYGGGTGAGLTITKKAIERHGGRIWVESSPGQGSTFHFTLAAPQ</sequence>
<accession>A0A4R3N3B6</accession>
<dbReference type="InterPro" id="IPR003018">
    <property type="entry name" value="GAF"/>
</dbReference>
<dbReference type="PANTHER" id="PTHR42878">
    <property type="entry name" value="TWO-COMPONENT HISTIDINE KINASE"/>
    <property type="match status" value="1"/>
</dbReference>
<keyword evidence="5" id="KW-0597">Phosphoprotein</keyword>
<dbReference type="SMART" id="SM00065">
    <property type="entry name" value="GAF"/>
    <property type="match status" value="1"/>
</dbReference>
<dbReference type="Proteomes" id="UP000295717">
    <property type="component" value="Unassembled WGS sequence"/>
</dbReference>
<organism evidence="13 14">
    <name type="scientific">Thiobaca trueperi</name>
    <dbReference type="NCBI Taxonomy" id="127458"/>
    <lineage>
        <taxon>Bacteria</taxon>
        <taxon>Pseudomonadati</taxon>
        <taxon>Pseudomonadota</taxon>
        <taxon>Gammaproteobacteria</taxon>
        <taxon>Chromatiales</taxon>
        <taxon>Chromatiaceae</taxon>
        <taxon>Thiobaca</taxon>
    </lineage>
</organism>
<dbReference type="OrthoDB" id="9808408at2"/>
<evidence type="ECO:0000256" key="7">
    <source>
        <dbReference type="ARBA" id="ARBA00022679"/>
    </source>
</evidence>
<gene>
    <name evidence="13" type="ORF">EDC35_102138</name>
</gene>
<evidence type="ECO:0000256" key="2">
    <source>
        <dbReference type="ARBA" id="ARBA00006402"/>
    </source>
</evidence>
<dbReference type="Pfam" id="PF00360">
    <property type="entry name" value="PHY"/>
    <property type="match status" value="1"/>
</dbReference>
<keyword evidence="9" id="KW-0157">Chromophore</keyword>
<dbReference type="GO" id="GO:0006355">
    <property type="term" value="P:regulation of DNA-templated transcription"/>
    <property type="evidence" value="ECO:0007669"/>
    <property type="project" value="InterPro"/>
</dbReference>
<dbReference type="InterPro" id="IPR029016">
    <property type="entry name" value="GAF-like_dom_sf"/>
</dbReference>
<evidence type="ECO:0000313" key="13">
    <source>
        <dbReference type="EMBL" id="TCT22807.1"/>
    </source>
</evidence>
<dbReference type="Pfam" id="PF00512">
    <property type="entry name" value="HisKA"/>
    <property type="match status" value="1"/>
</dbReference>
<dbReference type="Pfam" id="PF02518">
    <property type="entry name" value="HATPase_c"/>
    <property type="match status" value="1"/>
</dbReference>
<dbReference type="InterPro" id="IPR013654">
    <property type="entry name" value="PAS_2"/>
</dbReference>
<protein>
    <recommendedName>
        <fullName evidence="3">histidine kinase</fullName>
        <ecNumber evidence="3">2.7.13.3</ecNumber>
    </recommendedName>
</protein>
<dbReference type="RefSeq" id="WP_132975943.1">
    <property type="nucleotide sequence ID" value="NZ_SMAO01000002.1"/>
</dbReference>
<keyword evidence="8 13" id="KW-0418">Kinase</keyword>
<dbReference type="SMART" id="SM00388">
    <property type="entry name" value="HisKA"/>
    <property type="match status" value="1"/>
</dbReference>
<dbReference type="Gene3D" id="1.10.287.130">
    <property type="match status" value="1"/>
</dbReference>
<evidence type="ECO:0000259" key="11">
    <source>
        <dbReference type="PROSITE" id="PS50046"/>
    </source>
</evidence>
<dbReference type="CDD" id="cd00082">
    <property type="entry name" value="HisKA"/>
    <property type="match status" value="1"/>
</dbReference>
<comment type="caution">
    <text evidence="13">The sequence shown here is derived from an EMBL/GenBank/DDBJ whole genome shotgun (WGS) entry which is preliminary data.</text>
</comment>
<feature type="domain" description="Phytochrome chromophore attachment site" evidence="11">
    <location>
        <begin position="146"/>
        <end position="305"/>
    </location>
</feature>
<comment type="catalytic activity">
    <reaction evidence="1">
        <text>ATP + protein L-histidine = ADP + protein N-phospho-L-histidine.</text>
        <dbReference type="EC" id="2.7.13.3"/>
    </reaction>
</comment>
<dbReference type="InterPro" id="IPR050351">
    <property type="entry name" value="BphY/WalK/GraS-like"/>
</dbReference>
<dbReference type="GO" id="GO:0007234">
    <property type="term" value="P:osmosensory signaling via phosphorelay pathway"/>
    <property type="evidence" value="ECO:0007669"/>
    <property type="project" value="TreeGrafter"/>
</dbReference>
<dbReference type="InterPro" id="IPR036097">
    <property type="entry name" value="HisK_dim/P_sf"/>
</dbReference>
<evidence type="ECO:0000256" key="3">
    <source>
        <dbReference type="ARBA" id="ARBA00012438"/>
    </source>
</evidence>
<dbReference type="SUPFAM" id="SSF47384">
    <property type="entry name" value="Homodimeric domain of signal transducing histidine kinase"/>
    <property type="match status" value="1"/>
</dbReference>
<keyword evidence="7" id="KW-0808">Transferase</keyword>
<evidence type="ECO:0000256" key="6">
    <source>
        <dbReference type="ARBA" id="ARBA00022606"/>
    </source>
</evidence>
<dbReference type="PRINTS" id="PR01033">
    <property type="entry name" value="PHYTOCHROME"/>
</dbReference>
<dbReference type="GO" id="GO:0000155">
    <property type="term" value="F:phosphorelay sensor kinase activity"/>
    <property type="evidence" value="ECO:0007669"/>
    <property type="project" value="InterPro"/>
</dbReference>
<dbReference type="Gene3D" id="3.30.565.10">
    <property type="entry name" value="Histidine kinase-like ATPase, C-terminal domain"/>
    <property type="match status" value="1"/>
</dbReference>
<dbReference type="EMBL" id="SMAO01000002">
    <property type="protein sequence ID" value="TCT22807.1"/>
    <property type="molecule type" value="Genomic_DNA"/>
</dbReference>
<keyword evidence="4" id="KW-0600">Photoreceptor protein</keyword>
<dbReference type="Gene3D" id="3.30.450.40">
    <property type="match status" value="1"/>
</dbReference>
<dbReference type="Gene3D" id="3.30.450.270">
    <property type="match status" value="1"/>
</dbReference>
<name>A0A4R3N3B6_9GAMM</name>
<dbReference type="PROSITE" id="PS50109">
    <property type="entry name" value="HIS_KIN"/>
    <property type="match status" value="1"/>
</dbReference>
<keyword evidence="6" id="KW-0716">Sensory transduction</keyword>
<proteinExistence type="inferred from homology"/>
<dbReference type="GO" id="GO:0009584">
    <property type="term" value="P:detection of visible light"/>
    <property type="evidence" value="ECO:0007669"/>
    <property type="project" value="InterPro"/>
</dbReference>
<dbReference type="SUPFAM" id="SSF55874">
    <property type="entry name" value="ATPase domain of HSP90 chaperone/DNA topoisomerase II/histidine kinase"/>
    <property type="match status" value="1"/>
</dbReference>
<dbReference type="Gene3D" id="3.30.450.20">
    <property type="entry name" value="PAS domain"/>
    <property type="match status" value="1"/>
</dbReference>
<dbReference type="SMART" id="SM00387">
    <property type="entry name" value="HATPase_c"/>
    <property type="match status" value="1"/>
</dbReference>
<dbReference type="GO" id="GO:0009881">
    <property type="term" value="F:photoreceptor activity"/>
    <property type="evidence" value="ECO:0007669"/>
    <property type="project" value="UniProtKB-KW"/>
</dbReference>
<evidence type="ECO:0000256" key="1">
    <source>
        <dbReference type="ARBA" id="ARBA00000085"/>
    </source>
</evidence>
<dbReference type="PROSITE" id="PS50046">
    <property type="entry name" value="PHYTOCHROME_2"/>
    <property type="match status" value="1"/>
</dbReference>
<dbReference type="GO" id="GO:0030295">
    <property type="term" value="F:protein kinase activator activity"/>
    <property type="evidence" value="ECO:0007669"/>
    <property type="project" value="TreeGrafter"/>
</dbReference>
<evidence type="ECO:0000313" key="14">
    <source>
        <dbReference type="Proteomes" id="UP000295717"/>
    </source>
</evidence>
<dbReference type="FunFam" id="3.30.565.10:FF:000006">
    <property type="entry name" value="Sensor histidine kinase WalK"/>
    <property type="match status" value="1"/>
</dbReference>
<dbReference type="InterPro" id="IPR035965">
    <property type="entry name" value="PAS-like_dom_sf"/>
</dbReference>
<dbReference type="InterPro" id="IPR043150">
    <property type="entry name" value="Phytochrome_PHY_sf"/>
</dbReference>
<dbReference type="AlphaFoldDB" id="A0A4R3N3B6"/>
<dbReference type="InterPro" id="IPR013515">
    <property type="entry name" value="Phytochrome_cen-reg"/>
</dbReference>
<keyword evidence="14" id="KW-1185">Reference proteome</keyword>
<dbReference type="EC" id="2.7.13.3" evidence="3"/>
<evidence type="ECO:0000256" key="8">
    <source>
        <dbReference type="ARBA" id="ARBA00022777"/>
    </source>
</evidence>
<reference evidence="13 14" key="1">
    <citation type="submission" date="2019-03" db="EMBL/GenBank/DDBJ databases">
        <title>Genomic Encyclopedia of Type Strains, Phase IV (KMG-IV): sequencing the most valuable type-strain genomes for metagenomic binning, comparative biology and taxonomic classification.</title>
        <authorList>
            <person name="Goeker M."/>
        </authorList>
    </citation>
    <scope>NUCLEOTIDE SEQUENCE [LARGE SCALE GENOMIC DNA]</scope>
    <source>
        <strain evidence="13 14">DSM 13587</strain>
    </source>
</reference>
<dbReference type="InterPro" id="IPR003594">
    <property type="entry name" value="HATPase_dom"/>
</dbReference>
<evidence type="ECO:0000256" key="4">
    <source>
        <dbReference type="ARBA" id="ARBA00022543"/>
    </source>
</evidence>
<dbReference type="SUPFAM" id="SSF55785">
    <property type="entry name" value="PYP-like sensor domain (PAS domain)"/>
    <property type="match status" value="1"/>
</dbReference>
<evidence type="ECO:0000256" key="9">
    <source>
        <dbReference type="ARBA" id="ARBA00022991"/>
    </source>
</evidence>
<evidence type="ECO:0000256" key="5">
    <source>
        <dbReference type="ARBA" id="ARBA00022553"/>
    </source>
</evidence>
<dbReference type="InterPro" id="IPR036890">
    <property type="entry name" value="HATPase_C_sf"/>
</dbReference>
<dbReference type="InterPro" id="IPR005467">
    <property type="entry name" value="His_kinase_dom"/>
</dbReference>
<feature type="domain" description="Histidine kinase" evidence="12">
    <location>
        <begin position="531"/>
        <end position="745"/>
    </location>
</feature>
<dbReference type="InterPro" id="IPR016132">
    <property type="entry name" value="Phyto_chromo_attachment"/>
</dbReference>
<dbReference type="GO" id="GO:0005886">
    <property type="term" value="C:plasma membrane"/>
    <property type="evidence" value="ECO:0007669"/>
    <property type="project" value="UniProtKB-ARBA"/>
</dbReference>
<dbReference type="Pfam" id="PF01590">
    <property type="entry name" value="GAF"/>
    <property type="match status" value="1"/>
</dbReference>